<name>A0A1M6P116_9FIRM</name>
<keyword evidence="5" id="KW-0238">DNA-binding</keyword>
<dbReference type="PANTHER" id="PTHR32071:SF57">
    <property type="entry name" value="C4-DICARBOXYLATE TRANSPORT TRANSCRIPTIONAL REGULATORY PROTEIN DCTD"/>
    <property type="match status" value="1"/>
</dbReference>
<dbReference type="RefSeq" id="WP_072907302.1">
    <property type="nucleotide sequence ID" value="NZ_FRAI01000012.1"/>
</dbReference>
<evidence type="ECO:0000256" key="1">
    <source>
        <dbReference type="ARBA" id="ARBA00022741"/>
    </source>
</evidence>
<dbReference type="Pfam" id="PF00989">
    <property type="entry name" value="PAS"/>
    <property type="match status" value="1"/>
</dbReference>
<evidence type="ECO:0000313" key="10">
    <source>
        <dbReference type="EMBL" id="SHK01573.1"/>
    </source>
</evidence>
<dbReference type="CDD" id="cd00130">
    <property type="entry name" value="PAS"/>
    <property type="match status" value="1"/>
</dbReference>
<dbReference type="Gene3D" id="1.10.10.60">
    <property type="entry name" value="Homeodomain-like"/>
    <property type="match status" value="1"/>
</dbReference>
<dbReference type="Gene3D" id="1.10.8.60">
    <property type="match status" value="1"/>
</dbReference>
<dbReference type="PROSITE" id="PS00676">
    <property type="entry name" value="SIGMA54_INTERACT_2"/>
    <property type="match status" value="1"/>
</dbReference>
<dbReference type="STRING" id="1120989.SAMN02745227_01311"/>
<dbReference type="Pfam" id="PF00158">
    <property type="entry name" value="Sigma54_activat"/>
    <property type="match status" value="1"/>
</dbReference>
<dbReference type="PANTHER" id="PTHR32071">
    <property type="entry name" value="TRANSCRIPTIONAL REGULATORY PROTEIN"/>
    <property type="match status" value="1"/>
</dbReference>
<dbReference type="FunFam" id="3.40.50.300:FF:000006">
    <property type="entry name" value="DNA-binding transcriptional regulator NtrC"/>
    <property type="match status" value="1"/>
</dbReference>
<feature type="domain" description="PAS" evidence="9">
    <location>
        <begin position="74"/>
        <end position="128"/>
    </location>
</feature>
<dbReference type="InterPro" id="IPR013767">
    <property type="entry name" value="PAS_fold"/>
</dbReference>
<dbReference type="InterPro" id="IPR002078">
    <property type="entry name" value="Sigma_54_int"/>
</dbReference>
<evidence type="ECO:0000256" key="4">
    <source>
        <dbReference type="ARBA" id="ARBA00023015"/>
    </source>
</evidence>
<dbReference type="PROSITE" id="PS00688">
    <property type="entry name" value="SIGMA54_INTERACT_3"/>
    <property type="match status" value="1"/>
</dbReference>
<dbReference type="InterPro" id="IPR035965">
    <property type="entry name" value="PAS-like_dom_sf"/>
</dbReference>
<evidence type="ECO:0000256" key="2">
    <source>
        <dbReference type="ARBA" id="ARBA00022797"/>
    </source>
</evidence>
<keyword evidence="2" id="KW-0058">Aromatic hydrocarbons catabolism</keyword>
<dbReference type="PROSITE" id="PS50112">
    <property type="entry name" value="PAS"/>
    <property type="match status" value="1"/>
</dbReference>
<feature type="domain" description="Sigma-54 factor interaction" evidence="8">
    <location>
        <begin position="202"/>
        <end position="432"/>
    </location>
</feature>
<accession>A0A1M6P116</accession>
<dbReference type="InterPro" id="IPR000014">
    <property type="entry name" value="PAS"/>
</dbReference>
<dbReference type="Gene3D" id="3.30.70.260">
    <property type="match status" value="1"/>
</dbReference>
<dbReference type="NCBIfam" id="TIGR00229">
    <property type="entry name" value="sensory_box"/>
    <property type="match status" value="1"/>
</dbReference>
<dbReference type="PROSITE" id="PS50045">
    <property type="entry name" value="SIGMA54_INTERACT_4"/>
    <property type="match status" value="1"/>
</dbReference>
<dbReference type="InterPro" id="IPR027417">
    <property type="entry name" value="P-loop_NTPase"/>
</dbReference>
<reference evidence="11" key="1">
    <citation type="submission" date="2016-11" db="EMBL/GenBank/DDBJ databases">
        <authorList>
            <person name="Varghese N."/>
            <person name="Submissions S."/>
        </authorList>
    </citation>
    <scope>NUCLEOTIDE SEQUENCE [LARGE SCALE GENOMIC DNA]</scope>
    <source>
        <strain evidence="11">DSM 14826</strain>
    </source>
</reference>
<keyword evidence="6" id="KW-0804">Transcription</keyword>
<dbReference type="PROSITE" id="PS00675">
    <property type="entry name" value="SIGMA54_INTERACT_1"/>
    <property type="match status" value="1"/>
</dbReference>
<proteinExistence type="predicted"/>
<organism evidence="10 11">
    <name type="scientific">Anaerobranca californiensis DSM 14826</name>
    <dbReference type="NCBI Taxonomy" id="1120989"/>
    <lineage>
        <taxon>Bacteria</taxon>
        <taxon>Bacillati</taxon>
        <taxon>Bacillota</taxon>
        <taxon>Clostridia</taxon>
        <taxon>Eubacteriales</taxon>
        <taxon>Proteinivoracaceae</taxon>
        <taxon>Anaerobranca</taxon>
    </lineage>
</organism>
<keyword evidence="4" id="KW-0805">Transcription regulation</keyword>
<dbReference type="SUPFAM" id="SSF46689">
    <property type="entry name" value="Homeodomain-like"/>
    <property type="match status" value="1"/>
</dbReference>
<protein>
    <recommendedName>
        <fullName evidence="7">HTH-type transcriptional regulatory protein TyrR</fullName>
    </recommendedName>
</protein>
<sequence length="519" mass="59113">MRWKIETNDRVGMVLDVLKVFSDAKLSIDVMEVKPREIFLKFKYPNPEIIKEKLLTEKDILNIEEIPLLPVEKKEKQLVEILETVSDGILAIDQYGKITRINSMAEEILNLKGKEVIGKDVGDVLNKNVPMLTTLRTGEDYDNKEMSLIINGRRVHYITSGRAIKGDKNQVLGVVATMKDMGKVREMVYSITQPKAITFEHIIHHSSVIGDVIELARLAAISHSTVLIQGESGTGKELFARAIHWTGPRKDKPFVPINCAALPDTLLESELFGYQGGSFTDAKKEGKQGLFEFANGGTLFLDEIGELPVHLQVKLLRVLQEGKIRRIGSNEETPVDVRIIAATNRDLKEMVKQNQFRKDLFYRLNVIPINIPPLRERLEDIILLAKYFLEKYNLVTGKKIKGFAPETLEIFKNYHWPGNVRELENVVERAVILTPENSLIKPHVLYIEKENNLKTSIEIDENKSLKAQLDMLEKKILEEVLKKYKTTRKIGKVLGLSHTGVQKKLKKYKLETEVYKNGN</sequence>
<dbReference type="GO" id="GO:0003677">
    <property type="term" value="F:DNA binding"/>
    <property type="evidence" value="ECO:0007669"/>
    <property type="project" value="UniProtKB-KW"/>
</dbReference>
<gene>
    <name evidence="10" type="ORF">SAMN02745227_01311</name>
</gene>
<dbReference type="InterPro" id="IPR009057">
    <property type="entry name" value="Homeodomain-like_sf"/>
</dbReference>
<evidence type="ECO:0000259" key="9">
    <source>
        <dbReference type="PROSITE" id="PS50112"/>
    </source>
</evidence>
<dbReference type="NCBIfam" id="TIGR04381">
    <property type="entry name" value="HTH_TypR"/>
    <property type="match status" value="1"/>
</dbReference>
<dbReference type="InterPro" id="IPR025943">
    <property type="entry name" value="Sigma_54_int_dom_ATP-bd_2"/>
</dbReference>
<dbReference type="AlphaFoldDB" id="A0A1M6P116"/>
<dbReference type="InterPro" id="IPR003593">
    <property type="entry name" value="AAA+_ATPase"/>
</dbReference>
<dbReference type="OrthoDB" id="9803970at2"/>
<evidence type="ECO:0000256" key="5">
    <source>
        <dbReference type="ARBA" id="ARBA00023125"/>
    </source>
</evidence>
<dbReference type="InterPro" id="IPR025944">
    <property type="entry name" value="Sigma_54_int_dom_CS"/>
</dbReference>
<evidence type="ECO:0000256" key="3">
    <source>
        <dbReference type="ARBA" id="ARBA00022840"/>
    </source>
</evidence>
<dbReference type="Gene3D" id="3.30.450.20">
    <property type="entry name" value="PAS domain"/>
    <property type="match status" value="1"/>
</dbReference>
<dbReference type="InterPro" id="IPR058031">
    <property type="entry name" value="AAA_lid_NorR"/>
</dbReference>
<keyword evidence="1" id="KW-0547">Nucleotide-binding</keyword>
<dbReference type="SUPFAM" id="SSF52540">
    <property type="entry name" value="P-loop containing nucleoside triphosphate hydrolases"/>
    <property type="match status" value="1"/>
</dbReference>
<dbReference type="InterPro" id="IPR030828">
    <property type="entry name" value="HTH_TyrR"/>
</dbReference>
<dbReference type="InterPro" id="IPR025662">
    <property type="entry name" value="Sigma_54_int_dom_ATP-bd_1"/>
</dbReference>
<evidence type="ECO:0000256" key="7">
    <source>
        <dbReference type="ARBA" id="ARBA00029500"/>
    </source>
</evidence>
<evidence type="ECO:0000313" key="11">
    <source>
        <dbReference type="Proteomes" id="UP000243547"/>
    </source>
</evidence>
<dbReference type="Proteomes" id="UP000243547">
    <property type="component" value="Unassembled WGS sequence"/>
</dbReference>
<evidence type="ECO:0000259" key="8">
    <source>
        <dbReference type="PROSITE" id="PS50045"/>
    </source>
</evidence>
<dbReference type="Pfam" id="PF18024">
    <property type="entry name" value="HTH_50"/>
    <property type="match status" value="1"/>
</dbReference>
<dbReference type="SUPFAM" id="SSF55785">
    <property type="entry name" value="PYP-like sensor domain (PAS domain)"/>
    <property type="match status" value="1"/>
</dbReference>
<dbReference type="Pfam" id="PF25601">
    <property type="entry name" value="AAA_lid_14"/>
    <property type="match status" value="1"/>
</dbReference>
<dbReference type="GO" id="GO:0005524">
    <property type="term" value="F:ATP binding"/>
    <property type="evidence" value="ECO:0007669"/>
    <property type="project" value="UniProtKB-KW"/>
</dbReference>
<keyword evidence="3" id="KW-0067">ATP-binding</keyword>
<dbReference type="EMBL" id="FRAI01000012">
    <property type="protein sequence ID" value="SHK01573.1"/>
    <property type="molecule type" value="Genomic_DNA"/>
</dbReference>
<evidence type="ECO:0000256" key="6">
    <source>
        <dbReference type="ARBA" id="ARBA00023163"/>
    </source>
</evidence>
<dbReference type="GO" id="GO:0006355">
    <property type="term" value="P:regulation of DNA-templated transcription"/>
    <property type="evidence" value="ECO:0007669"/>
    <property type="project" value="InterPro"/>
</dbReference>
<dbReference type="CDD" id="cd00009">
    <property type="entry name" value="AAA"/>
    <property type="match status" value="1"/>
</dbReference>
<dbReference type="Gene3D" id="3.40.50.300">
    <property type="entry name" value="P-loop containing nucleotide triphosphate hydrolases"/>
    <property type="match status" value="1"/>
</dbReference>
<dbReference type="SMART" id="SM00091">
    <property type="entry name" value="PAS"/>
    <property type="match status" value="1"/>
</dbReference>
<keyword evidence="11" id="KW-1185">Reference proteome</keyword>
<dbReference type="SMART" id="SM00382">
    <property type="entry name" value="AAA"/>
    <property type="match status" value="1"/>
</dbReference>